<evidence type="ECO:0000256" key="1">
    <source>
        <dbReference type="ARBA" id="ARBA00004430"/>
    </source>
</evidence>
<comment type="subcellular location">
    <subcellularLocation>
        <location evidence="1">Cytoplasm</location>
        <location evidence="1">Cytoskeleton</location>
        <location evidence="1">Cilium axoneme</location>
    </subcellularLocation>
</comment>
<evidence type="ECO:0008006" key="7">
    <source>
        <dbReference type="Google" id="ProtNLM"/>
    </source>
</evidence>
<dbReference type="InterPro" id="IPR036047">
    <property type="entry name" value="F-box-like_dom_sf"/>
</dbReference>
<dbReference type="PANTHER" id="PTHR12904:SF23">
    <property type="entry name" value="PROTEIN ZER-1 HOMOLOG"/>
    <property type="match status" value="1"/>
</dbReference>
<keyword evidence="6" id="KW-1185">Reference proteome</keyword>
<dbReference type="InterPro" id="IPR057207">
    <property type="entry name" value="FBXL15_LRR"/>
</dbReference>
<keyword evidence="2" id="KW-1133">Transmembrane helix</keyword>
<name>A0AAV1IET9_9CHLO</name>
<evidence type="ECO:0000313" key="6">
    <source>
        <dbReference type="Proteomes" id="UP001314263"/>
    </source>
</evidence>
<protein>
    <recommendedName>
        <fullName evidence="7">F-box domain-containing protein</fullName>
    </recommendedName>
</protein>
<dbReference type="SUPFAM" id="SSF81383">
    <property type="entry name" value="F-box domain"/>
    <property type="match status" value="1"/>
</dbReference>
<keyword evidence="2" id="KW-0812">Transmembrane</keyword>
<comment type="caution">
    <text evidence="5">The sequence shown here is derived from an EMBL/GenBank/DDBJ whole genome shotgun (WGS) entry which is preliminary data.</text>
</comment>
<feature type="domain" description="F-box/LRR-repeat protein 15-like leucin rich repeat" evidence="4">
    <location>
        <begin position="345"/>
        <end position="534"/>
    </location>
</feature>
<dbReference type="InterPro" id="IPR032675">
    <property type="entry name" value="LRR_dom_sf"/>
</dbReference>
<evidence type="ECO:0000259" key="3">
    <source>
        <dbReference type="Pfam" id="PF12937"/>
    </source>
</evidence>
<feature type="transmembrane region" description="Helical" evidence="2">
    <location>
        <begin position="578"/>
        <end position="598"/>
    </location>
</feature>
<proteinExistence type="predicted"/>
<accession>A0AAV1IET9</accession>
<dbReference type="SMART" id="SM00367">
    <property type="entry name" value="LRR_CC"/>
    <property type="match status" value="4"/>
</dbReference>
<dbReference type="Proteomes" id="UP001314263">
    <property type="component" value="Unassembled WGS sequence"/>
</dbReference>
<dbReference type="InterPro" id="IPR051341">
    <property type="entry name" value="Zyg-11_UBL_adapter"/>
</dbReference>
<sequence length="676" mass="73128">MASHAQQQLVKPPDGASTAGTLVPASLSFKDLQSICSSTTIDFKPVPVHESRAAKVLACYGFPGLGHRHKNGDKDNWEHLPHDLLVGVVKHLEPQDAKAMHRVCRSWHLAVRCGLQSMKPTPKLTPFYDVRDYFPRVSSLHLLNFMLKAKHLVQLATVTRLQHLSLDNVTLEARNTIQKLTSLQASPTPLIPPQSCTAASGLLLPPEWKLQVRADRAVGLASAMAGPGGGDLGLRSLEMVNVVGAYPTETEELLSALRGLTSLRIQNDTAAVKMAPMHCLASLPLLQELTLSETLHAVLPGLARLSTLTDLRALRLTKVGVSNGVLRGLSGLTKLHTLQIPDAYRVTDAGLQLISTLTGLTHLDFSSRNNRRDEDVTDAGAEGLAGMTALRTLSLAGHRALSSAGLGFLAACSALTSLDLSDVALGQGGCEFLASMQSLQVLSLVRTRLEHEALAAVLGSLTMLTTLKLAWCEVTDETCKELAKLVNVTHLDLRYCPLTNAGMARASAAMPRLEYCNVEGCRLTCLGIVALMRRHRNLRVWGPEQNNLHRFMNTADALLICQVAPGQRRLRVSHFPEASTGLTALVSCGVASFFLLYFGLLLLFFTALFMFPILMLGCICVALCLAVLGARYTVRNLRRVWLRCDFAFSTFLLGQHAPALAQDAAADPAHPGFGEP</sequence>
<dbReference type="SUPFAM" id="SSF52047">
    <property type="entry name" value="RNI-like"/>
    <property type="match status" value="1"/>
</dbReference>
<keyword evidence="2" id="KW-0472">Membrane</keyword>
<dbReference type="InterPro" id="IPR006553">
    <property type="entry name" value="Leu-rich_rpt_Cys-con_subtyp"/>
</dbReference>
<feature type="transmembrane region" description="Helical" evidence="2">
    <location>
        <begin position="604"/>
        <end position="629"/>
    </location>
</feature>
<evidence type="ECO:0000256" key="2">
    <source>
        <dbReference type="SAM" id="Phobius"/>
    </source>
</evidence>
<dbReference type="InterPro" id="IPR001810">
    <property type="entry name" value="F-box_dom"/>
</dbReference>
<dbReference type="Gene3D" id="1.20.1280.50">
    <property type="match status" value="1"/>
</dbReference>
<evidence type="ECO:0000313" key="5">
    <source>
        <dbReference type="EMBL" id="CAK0784692.1"/>
    </source>
</evidence>
<dbReference type="Pfam" id="PF25372">
    <property type="entry name" value="DUF7885"/>
    <property type="match status" value="1"/>
</dbReference>
<dbReference type="Pfam" id="PF12937">
    <property type="entry name" value="F-box-like"/>
    <property type="match status" value="1"/>
</dbReference>
<organism evidence="5 6">
    <name type="scientific">Coccomyxa viridis</name>
    <dbReference type="NCBI Taxonomy" id="1274662"/>
    <lineage>
        <taxon>Eukaryota</taxon>
        <taxon>Viridiplantae</taxon>
        <taxon>Chlorophyta</taxon>
        <taxon>core chlorophytes</taxon>
        <taxon>Trebouxiophyceae</taxon>
        <taxon>Trebouxiophyceae incertae sedis</taxon>
        <taxon>Coccomyxaceae</taxon>
        <taxon>Coccomyxa</taxon>
    </lineage>
</organism>
<dbReference type="AlphaFoldDB" id="A0AAV1IET9"/>
<dbReference type="GO" id="GO:0005930">
    <property type="term" value="C:axoneme"/>
    <property type="evidence" value="ECO:0007669"/>
    <property type="project" value="UniProtKB-SubCell"/>
</dbReference>
<gene>
    <name evidence="5" type="ORF">CVIRNUC_007896</name>
</gene>
<dbReference type="EMBL" id="CAUYUE010000011">
    <property type="protein sequence ID" value="CAK0784692.1"/>
    <property type="molecule type" value="Genomic_DNA"/>
</dbReference>
<reference evidence="5 6" key="1">
    <citation type="submission" date="2023-10" db="EMBL/GenBank/DDBJ databases">
        <authorList>
            <person name="Maclean D."/>
            <person name="Macfadyen A."/>
        </authorList>
    </citation>
    <scope>NUCLEOTIDE SEQUENCE [LARGE SCALE GENOMIC DNA]</scope>
</reference>
<dbReference type="PANTHER" id="PTHR12904">
    <property type="match status" value="1"/>
</dbReference>
<dbReference type="Gene3D" id="3.80.10.10">
    <property type="entry name" value="Ribonuclease Inhibitor"/>
    <property type="match status" value="1"/>
</dbReference>
<evidence type="ECO:0000259" key="4">
    <source>
        <dbReference type="Pfam" id="PF25372"/>
    </source>
</evidence>
<feature type="domain" description="F-box" evidence="3">
    <location>
        <begin position="77"/>
        <end position="111"/>
    </location>
</feature>